<protein>
    <submittedName>
        <fullName evidence="4">ParB-like partition protein</fullName>
    </submittedName>
</protein>
<name>F6DQ03_DESRL</name>
<keyword evidence="2" id="KW-0175">Coiled coil</keyword>
<dbReference type="InterPro" id="IPR003115">
    <property type="entry name" value="ParB_N"/>
</dbReference>
<dbReference type="SUPFAM" id="SSF110849">
    <property type="entry name" value="ParB/Sulfiredoxin"/>
    <property type="match status" value="1"/>
</dbReference>
<evidence type="ECO:0000313" key="4">
    <source>
        <dbReference type="EMBL" id="AEG61947.1"/>
    </source>
</evidence>
<evidence type="ECO:0000256" key="2">
    <source>
        <dbReference type="SAM" id="Coils"/>
    </source>
</evidence>
<comment type="similarity">
    <text evidence="1">Belongs to the ParB family.</text>
</comment>
<dbReference type="Pfam" id="PF02195">
    <property type="entry name" value="ParB_N"/>
    <property type="match status" value="1"/>
</dbReference>
<dbReference type="PANTHER" id="PTHR33375:SF1">
    <property type="entry name" value="CHROMOSOME-PARTITIONING PROTEIN PARB-RELATED"/>
    <property type="match status" value="1"/>
</dbReference>
<sequence length="351" mass="39712">MTREVFQEVIQVSVDDLDDHPDNHIFLMDEQQLQELAESIAEVGVLQPLLVKDTGDGRFRIVSGHRRKRGAVRAGLTEVPCIAINNELDEGIILVDTNLKVRELTTMEKARAIRYLKQRAGMRQGTRGSLGNGFRGLSELFKDSDRNLRNYDKLNDLISELQDCVERGILGLTAGVRLACLPAYVQEELYRALGDGVRDIGPEEVRKLKEQNDRGYLILEVMEKQIKSMEKELAVHKELQGEKEDLEKEIQSLFAKKKSLEYDLIDHENAVKTLRERAMKKGASLYNLIEEVSRPVAGAKPKIETLLDLPLEAATATHLIKWAKVLIEVGQMVEFAVKQSLETDKTRLQAK</sequence>
<dbReference type="InterPro" id="IPR036086">
    <property type="entry name" value="ParB/Sulfiredoxin_sf"/>
</dbReference>
<dbReference type="InterPro" id="IPR004437">
    <property type="entry name" value="ParB/RepB/Spo0J"/>
</dbReference>
<dbReference type="SUPFAM" id="SSF109709">
    <property type="entry name" value="KorB DNA-binding domain-like"/>
    <property type="match status" value="1"/>
</dbReference>
<dbReference type="GO" id="GO:0005694">
    <property type="term" value="C:chromosome"/>
    <property type="evidence" value="ECO:0007669"/>
    <property type="project" value="TreeGrafter"/>
</dbReference>
<dbReference type="InterPro" id="IPR050336">
    <property type="entry name" value="Chromosome_partition/occlusion"/>
</dbReference>
<evidence type="ECO:0000259" key="3">
    <source>
        <dbReference type="SMART" id="SM00470"/>
    </source>
</evidence>
<dbReference type="PANTHER" id="PTHR33375">
    <property type="entry name" value="CHROMOSOME-PARTITIONING PROTEIN PARB-RELATED"/>
    <property type="match status" value="1"/>
</dbReference>
<dbReference type="OrthoDB" id="9802051at2"/>
<dbReference type="STRING" id="696281.Desru_3747"/>
<gene>
    <name evidence="4" type="ordered locus">Desru_3747</name>
</gene>
<keyword evidence="5" id="KW-1185">Reference proteome</keyword>
<accession>F6DQ03</accession>
<dbReference type="HOGENOM" id="CLU_789237_0_0_9"/>
<dbReference type="eggNOG" id="COG1475">
    <property type="taxonomic scope" value="Bacteria"/>
</dbReference>
<dbReference type="Gene3D" id="3.90.1530.30">
    <property type="match status" value="1"/>
</dbReference>
<dbReference type="GO" id="GO:0003677">
    <property type="term" value="F:DNA binding"/>
    <property type="evidence" value="ECO:0007669"/>
    <property type="project" value="InterPro"/>
</dbReference>
<evidence type="ECO:0000313" key="5">
    <source>
        <dbReference type="Proteomes" id="UP000009234"/>
    </source>
</evidence>
<reference evidence="4 5" key="2">
    <citation type="journal article" date="2012" name="Stand. Genomic Sci.">
        <title>Complete genome sequence of the sulfate-reducing firmicute Desulfotomaculum ruminis type strain (DL(T)).</title>
        <authorList>
            <person name="Spring S."/>
            <person name="Visser M."/>
            <person name="Lu M."/>
            <person name="Copeland A."/>
            <person name="Lapidus A."/>
            <person name="Lucas S."/>
            <person name="Cheng J.F."/>
            <person name="Han C."/>
            <person name="Tapia R."/>
            <person name="Goodwin L.A."/>
            <person name="Pitluck S."/>
            <person name="Ivanova N."/>
            <person name="Land M."/>
            <person name="Hauser L."/>
            <person name="Larimer F."/>
            <person name="Rohde M."/>
            <person name="Goker M."/>
            <person name="Detter J.C."/>
            <person name="Kyrpides N.C."/>
            <person name="Woyke T."/>
            <person name="Schaap P.J."/>
            <person name="Plugge C.M."/>
            <person name="Muyzer G."/>
            <person name="Kuever J."/>
            <person name="Pereira I.A."/>
            <person name="Parshina S.N."/>
            <person name="Bernier-Latmani R."/>
            <person name="Stams A.J."/>
            <person name="Klenk H.P."/>
        </authorList>
    </citation>
    <scope>NUCLEOTIDE SEQUENCE [LARGE SCALE GENOMIC DNA]</scope>
    <source>
        <strain evidence="5">ATCC 23193 / DSM 2154 / NCIB 8452 / DL</strain>
    </source>
</reference>
<dbReference type="NCBIfam" id="TIGR00180">
    <property type="entry name" value="parB_part"/>
    <property type="match status" value="1"/>
</dbReference>
<dbReference type="EMBL" id="CP002780">
    <property type="protein sequence ID" value="AEG61947.1"/>
    <property type="molecule type" value="Genomic_DNA"/>
</dbReference>
<dbReference type="AlphaFoldDB" id="F6DQ03"/>
<dbReference type="GO" id="GO:0045881">
    <property type="term" value="P:positive regulation of sporulation resulting in formation of a cellular spore"/>
    <property type="evidence" value="ECO:0007669"/>
    <property type="project" value="TreeGrafter"/>
</dbReference>
<organism evidence="4 5">
    <name type="scientific">Desulforamulus ruminis (strain ATCC 23193 / DSM 2154 / NCIMB 8452 / DL)</name>
    <name type="common">Desulfotomaculum ruminis</name>
    <dbReference type="NCBI Taxonomy" id="696281"/>
    <lineage>
        <taxon>Bacteria</taxon>
        <taxon>Bacillati</taxon>
        <taxon>Bacillota</taxon>
        <taxon>Clostridia</taxon>
        <taxon>Eubacteriales</taxon>
        <taxon>Peptococcaceae</taxon>
        <taxon>Desulforamulus</taxon>
    </lineage>
</organism>
<feature type="coiled-coil region" evidence="2">
    <location>
        <begin position="219"/>
        <end position="277"/>
    </location>
</feature>
<proteinExistence type="inferred from homology"/>
<dbReference type="Proteomes" id="UP000009234">
    <property type="component" value="Chromosome"/>
</dbReference>
<dbReference type="RefSeq" id="WP_013843692.1">
    <property type="nucleotide sequence ID" value="NC_015589.1"/>
</dbReference>
<dbReference type="Gene3D" id="1.10.10.2830">
    <property type="match status" value="1"/>
</dbReference>
<dbReference type="KEGG" id="dru:Desru_3747"/>
<evidence type="ECO:0000256" key="1">
    <source>
        <dbReference type="ARBA" id="ARBA00006295"/>
    </source>
</evidence>
<reference evidence="5" key="1">
    <citation type="submission" date="2011-05" db="EMBL/GenBank/DDBJ databases">
        <title>Complete sequence of Desulfotomaculum ruminis DSM 2154.</title>
        <authorList>
            <person name="Lucas S."/>
            <person name="Copeland A."/>
            <person name="Lapidus A."/>
            <person name="Cheng J.-F."/>
            <person name="Goodwin L."/>
            <person name="Pitluck S."/>
            <person name="Lu M."/>
            <person name="Detter J.C."/>
            <person name="Han C."/>
            <person name="Tapia R."/>
            <person name="Land M."/>
            <person name="Hauser L."/>
            <person name="Kyrpides N."/>
            <person name="Ivanova N."/>
            <person name="Mikhailova N."/>
            <person name="Pagani I."/>
            <person name="Stams A.J.M."/>
            <person name="Plugge C.M."/>
            <person name="Muyzer G."/>
            <person name="Kuever J."/>
            <person name="Parshina S.N."/>
            <person name="Ivanova A.E."/>
            <person name="Nazina T.N."/>
            <person name="Brambilla E."/>
            <person name="Spring S."/>
            <person name="Klenk H.-P."/>
            <person name="Woyke T."/>
        </authorList>
    </citation>
    <scope>NUCLEOTIDE SEQUENCE [LARGE SCALE GENOMIC DNA]</scope>
    <source>
        <strain evidence="5">ATCC 23193 / DSM 2154 / NCIB 8452 / DL</strain>
    </source>
</reference>
<feature type="domain" description="ParB-like N-terminal" evidence="3">
    <location>
        <begin position="10"/>
        <end position="100"/>
    </location>
</feature>
<dbReference type="SMART" id="SM00470">
    <property type="entry name" value="ParB"/>
    <property type="match status" value="1"/>
</dbReference>
<dbReference type="GO" id="GO:0007059">
    <property type="term" value="P:chromosome segregation"/>
    <property type="evidence" value="ECO:0007669"/>
    <property type="project" value="TreeGrafter"/>
</dbReference>